<comment type="caution">
    <text evidence="6">The sequence shown here is derived from an EMBL/GenBank/DDBJ whole genome shotgun (WGS) entry which is preliminary data.</text>
</comment>
<feature type="non-terminal residue" evidence="6">
    <location>
        <position position="1"/>
    </location>
</feature>
<evidence type="ECO:0000313" key="7">
    <source>
        <dbReference type="Proteomes" id="UP001209540"/>
    </source>
</evidence>
<feature type="non-terminal residue" evidence="6">
    <location>
        <position position="149"/>
    </location>
</feature>
<proteinExistence type="inferred from homology"/>
<reference evidence="6" key="2">
    <citation type="submission" date="2023-02" db="EMBL/GenBank/DDBJ databases">
        <authorList>
            <consortium name="DOE Joint Genome Institute"/>
            <person name="Mondo S.J."/>
            <person name="Chang Y."/>
            <person name="Wang Y."/>
            <person name="Ahrendt S."/>
            <person name="Andreopoulos W."/>
            <person name="Barry K."/>
            <person name="Beard J."/>
            <person name="Benny G.L."/>
            <person name="Blankenship S."/>
            <person name="Bonito G."/>
            <person name="Cuomo C."/>
            <person name="Desiro A."/>
            <person name="Gervers K.A."/>
            <person name="Hundley H."/>
            <person name="Kuo A."/>
            <person name="LaButti K."/>
            <person name="Lang B.F."/>
            <person name="Lipzen A."/>
            <person name="O'Donnell K."/>
            <person name="Pangilinan J."/>
            <person name="Reynolds N."/>
            <person name="Sandor L."/>
            <person name="Smith M.W."/>
            <person name="Tsang A."/>
            <person name="Grigoriev I.V."/>
            <person name="Stajich J.E."/>
            <person name="Spatafora J.W."/>
        </authorList>
    </citation>
    <scope>NUCLEOTIDE SEQUENCE</scope>
    <source>
        <strain evidence="6">RSA 2281</strain>
    </source>
</reference>
<name>A0AAD5KA82_9FUNG</name>
<evidence type="ECO:0000256" key="2">
    <source>
        <dbReference type="ARBA" id="ARBA00022692"/>
    </source>
</evidence>
<dbReference type="PANTHER" id="PTHR12483:SF27">
    <property type="entry name" value="COPPER TRANSPORT PROTEIN CTR1"/>
    <property type="match status" value="1"/>
</dbReference>
<dbReference type="InterPro" id="IPR007274">
    <property type="entry name" value="Cop_transporter"/>
</dbReference>
<evidence type="ECO:0000313" key="6">
    <source>
        <dbReference type="EMBL" id="KAI9263168.1"/>
    </source>
</evidence>
<keyword evidence="3 5" id="KW-1133">Transmembrane helix</keyword>
<gene>
    <name evidence="6" type="ORF">BDA99DRAFT_422351</name>
</gene>
<dbReference type="PANTHER" id="PTHR12483">
    <property type="entry name" value="SOLUTE CARRIER FAMILY 31 COPPER TRANSPORTERS"/>
    <property type="match status" value="1"/>
</dbReference>
<keyword evidence="5" id="KW-0187">Copper transport</keyword>
<evidence type="ECO:0000256" key="1">
    <source>
        <dbReference type="ARBA" id="ARBA00004141"/>
    </source>
</evidence>
<dbReference type="Pfam" id="PF04145">
    <property type="entry name" value="Ctr"/>
    <property type="match status" value="1"/>
</dbReference>
<evidence type="ECO:0000256" key="4">
    <source>
        <dbReference type="ARBA" id="ARBA00023136"/>
    </source>
</evidence>
<dbReference type="GO" id="GO:0005886">
    <property type="term" value="C:plasma membrane"/>
    <property type="evidence" value="ECO:0007669"/>
    <property type="project" value="TreeGrafter"/>
</dbReference>
<keyword evidence="7" id="KW-1185">Reference proteome</keyword>
<keyword evidence="2 5" id="KW-0812">Transmembrane</keyword>
<evidence type="ECO:0000256" key="3">
    <source>
        <dbReference type="ARBA" id="ARBA00022989"/>
    </source>
</evidence>
<feature type="transmembrane region" description="Helical" evidence="5">
    <location>
        <begin position="27"/>
        <end position="49"/>
    </location>
</feature>
<protein>
    <recommendedName>
        <fullName evidence="5">Copper transport protein</fullName>
    </recommendedName>
</protein>
<keyword evidence="5" id="KW-0186">Copper</keyword>
<keyword evidence="5" id="KW-0406">Ion transport</keyword>
<comment type="similarity">
    <text evidence="5">Belongs to the copper transporter (Ctr) (TC 1.A.56) family. SLC31A subfamily.</text>
</comment>
<feature type="transmembrane region" description="Helical" evidence="5">
    <location>
        <begin position="114"/>
        <end position="140"/>
    </location>
</feature>
<accession>A0AAD5KA82</accession>
<sequence>IGTFHWTTHEANTLWLSGWIPTMEDQYLSVFLGLFLMAILARGLGALNIHLTTSLRTRDYNQLPLSMKHNYAIASNVVNKRNSRANIRAGMPWAPPFVWSTDTLSSILTTLEHFLMFLLTMIVMTGNVQYFVSILLGIFAGEMIFGRLR</sequence>
<dbReference type="AlphaFoldDB" id="A0AAD5KA82"/>
<dbReference type="GO" id="GO:0005375">
    <property type="term" value="F:copper ion transmembrane transporter activity"/>
    <property type="evidence" value="ECO:0007669"/>
    <property type="project" value="UniProtKB-UniRule"/>
</dbReference>
<keyword evidence="4 5" id="KW-0472">Membrane</keyword>
<evidence type="ECO:0000256" key="5">
    <source>
        <dbReference type="RuleBase" id="RU367022"/>
    </source>
</evidence>
<dbReference type="EMBL" id="JAIXMP010000013">
    <property type="protein sequence ID" value="KAI9263168.1"/>
    <property type="molecule type" value="Genomic_DNA"/>
</dbReference>
<keyword evidence="5" id="KW-0813">Transport</keyword>
<reference evidence="6" key="1">
    <citation type="journal article" date="2022" name="IScience">
        <title>Evolution of zygomycete secretomes and the origins of terrestrial fungal ecologies.</title>
        <authorList>
            <person name="Chang Y."/>
            <person name="Wang Y."/>
            <person name="Mondo S."/>
            <person name="Ahrendt S."/>
            <person name="Andreopoulos W."/>
            <person name="Barry K."/>
            <person name="Beard J."/>
            <person name="Benny G.L."/>
            <person name="Blankenship S."/>
            <person name="Bonito G."/>
            <person name="Cuomo C."/>
            <person name="Desiro A."/>
            <person name="Gervers K.A."/>
            <person name="Hundley H."/>
            <person name="Kuo A."/>
            <person name="LaButti K."/>
            <person name="Lang B.F."/>
            <person name="Lipzen A."/>
            <person name="O'Donnell K."/>
            <person name="Pangilinan J."/>
            <person name="Reynolds N."/>
            <person name="Sandor L."/>
            <person name="Smith M.E."/>
            <person name="Tsang A."/>
            <person name="Grigoriev I.V."/>
            <person name="Stajich J.E."/>
            <person name="Spatafora J.W."/>
        </authorList>
    </citation>
    <scope>NUCLEOTIDE SEQUENCE</scope>
    <source>
        <strain evidence="6">RSA 2281</strain>
    </source>
</reference>
<comment type="subcellular location">
    <subcellularLocation>
        <location evidence="1 5">Membrane</location>
        <topology evidence="1 5">Multi-pass membrane protein</topology>
    </subcellularLocation>
</comment>
<dbReference type="Proteomes" id="UP001209540">
    <property type="component" value="Unassembled WGS sequence"/>
</dbReference>
<organism evidence="6 7">
    <name type="scientific">Phascolomyces articulosus</name>
    <dbReference type="NCBI Taxonomy" id="60185"/>
    <lineage>
        <taxon>Eukaryota</taxon>
        <taxon>Fungi</taxon>
        <taxon>Fungi incertae sedis</taxon>
        <taxon>Mucoromycota</taxon>
        <taxon>Mucoromycotina</taxon>
        <taxon>Mucoromycetes</taxon>
        <taxon>Mucorales</taxon>
        <taxon>Lichtheimiaceae</taxon>
        <taxon>Phascolomyces</taxon>
    </lineage>
</organism>